<accession>A0A2P2R2H5</accession>
<evidence type="ECO:0000313" key="1">
    <source>
        <dbReference type="EMBL" id="MBX73469.1"/>
    </source>
</evidence>
<protein>
    <submittedName>
        <fullName evidence="1">Uncharacterized protein</fullName>
    </submittedName>
</protein>
<proteinExistence type="predicted"/>
<dbReference type="AlphaFoldDB" id="A0A2P2R2H5"/>
<dbReference type="EMBL" id="GGEC01092985">
    <property type="protein sequence ID" value="MBX73469.1"/>
    <property type="molecule type" value="Transcribed_RNA"/>
</dbReference>
<sequence>MLLAVAAFTFDICSIELNSVEFLVSCGNSVIFLN</sequence>
<reference evidence="1" key="1">
    <citation type="submission" date="2018-02" db="EMBL/GenBank/DDBJ databases">
        <title>Rhizophora mucronata_Transcriptome.</title>
        <authorList>
            <person name="Meera S.P."/>
            <person name="Sreeshan A."/>
            <person name="Augustine A."/>
        </authorList>
    </citation>
    <scope>NUCLEOTIDE SEQUENCE</scope>
    <source>
        <tissue evidence="1">Leaf</tissue>
    </source>
</reference>
<organism evidence="1">
    <name type="scientific">Rhizophora mucronata</name>
    <name type="common">Asiatic mangrove</name>
    <dbReference type="NCBI Taxonomy" id="61149"/>
    <lineage>
        <taxon>Eukaryota</taxon>
        <taxon>Viridiplantae</taxon>
        <taxon>Streptophyta</taxon>
        <taxon>Embryophyta</taxon>
        <taxon>Tracheophyta</taxon>
        <taxon>Spermatophyta</taxon>
        <taxon>Magnoliopsida</taxon>
        <taxon>eudicotyledons</taxon>
        <taxon>Gunneridae</taxon>
        <taxon>Pentapetalae</taxon>
        <taxon>rosids</taxon>
        <taxon>fabids</taxon>
        <taxon>Malpighiales</taxon>
        <taxon>Rhizophoraceae</taxon>
        <taxon>Rhizophora</taxon>
    </lineage>
</organism>
<name>A0A2P2R2H5_RHIMU</name>